<evidence type="ECO:0000313" key="2">
    <source>
        <dbReference type="Proteomes" id="UP000187158"/>
    </source>
</evidence>
<organism evidence="1 2">
    <name type="scientific">Paenibacillus odorifer</name>
    <dbReference type="NCBI Taxonomy" id="189426"/>
    <lineage>
        <taxon>Bacteria</taxon>
        <taxon>Bacillati</taxon>
        <taxon>Bacillota</taxon>
        <taxon>Bacilli</taxon>
        <taxon>Bacillales</taxon>
        <taxon>Paenibacillaceae</taxon>
        <taxon>Paenibacillus</taxon>
    </lineage>
</organism>
<dbReference type="EMBL" id="MPVP01000045">
    <property type="protein sequence ID" value="OMD34930.1"/>
    <property type="molecule type" value="Genomic_DNA"/>
</dbReference>
<keyword evidence="2" id="KW-1185">Reference proteome</keyword>
<comment type="caution">
    <text evidence="1">The sequence shown here is derived from an EMBL/GenBank/DDBJ whole genome shotgun (WGS) entry which is preliminary data.</text>
</comment>
<proteinExistence type="predicted"/>
<gene>
    <name evidence="1" type="ORF">BSO21_09950</name>
</gene>
<evidence type="ECO:0000313" key="1">
    <source>
        <dbReference type="EMBL" id="OMD34930.1"/>
    </source>
</evidence>
<dbReference type="Proteomes" id="UP000187158">
    <property type="component" value="Unassembled WGS sequence"/>
</dbReference>
<sequence length="65" mass="7546">MMAAWINIGESYELVSEYGAHVGTLITLDKQIHHRNLKSLYEPPIGFRVDKFKFVEKRLVKRISA</sequence>
<name>A0ABX3GQQ5_9BACL</name>
<reference evidence="1 2" key="1">
    <citation type="submission" date="2016-11" db="EMBL/GenBank/DDBJ databases">
        <title>Paenibacillus species isolates.</title>
        <authorList>
            <person name="Beno S.M."/>
        </authorList>
    </citation>
    <scope>NUCLEOTIDE SEQUENCE [LARGE SCALE GENOMIC DNA]</scope>
    <source>
        <strain evidence="1 2">FSL H7-0433</strain>
    </source>
</reference>
<protein>
    <submittedName>
        <fullName evidence="1">Uncharacterized protein</fullName>
    </submittedName>
</protein>
<accession>A0ABX3GQQ5</accession>